<sequence>MKFPGGLTIEGPVKITGQTAIEGSGLTHNGKNVGDTHGDVSAPPGPPGPPV</sequence>
<dbReference type="EMBL" id="JBHGPK010000049">
    <property type="protein sequence ID" value="MFC2254880.1"/>
    <property type="molecule type" value="Genomic_DNA"/>
</dbReference>
<dbReference type="RefSeq" id="WP_394315481.1">
    <property type="nucleotide sequence ID" value="NZ_JBHGPK010000049.1"/>
</dbReference>
<proteinExistence type="predicted"/>
<protein>
    <submittedName>
        <fullName evidence="2">Uncharacterized protein</fullName>
    </submittedName>
</protein>
<feature type="compositionally biased region" description="Polar residues" evidence="1">
    <location>
        <begin position="21"/>
        <end position="30"/>
    </location>
</feature>
<evidence type="ECO:0000256" key="1">
    <source>
        <dbReference type="SAM" id="MobiDB-lite"/>
    </source>
</evidence>
<feature type="region of interest" description="Disordered" evidence="1">
    <location>
        <begin position="21"/>
        <end position="51"/>
    </location>
</feature>
<evidence type="ECO:0000313" key="2">
    <source>
        <dbReference type="EMBL" id="MFC2254880.1"/>
    </source>
</evidence>
<comment type="caution">
    <text evidence="2">The sequence shown here is derived from an EMBL/GenBank/DDBJ whole genome shotgun (WGS) entry which is preliminary data.</text>
</comment>
<evidence type="ECO:0000313" key="3">
    <source>
        <dbReference type="Proteomes" id="UP001595190"/>
    </source>
</evidence>
<organism evidence="2 3">
    <name type="scientific">Labrys neptuniae</name>
    <dbReference type="NCBI Taxonomy" id="376174"/>
    <lineage>
        <taxon>Bacteria</taxon>
        <taxon>Pseudomonadati</taxon>
        <taxon>Pseudomonadota</taxon>
        <taxon>Alphaproteobacteria</taxon>
        <taxon>Hyphomicrobiales</taxon>
        <taxon>Xanthobacteraceae</taxon>
        <taxon>Labrys</taxon>
    </lineage>
</organism>
<reference evidence="2 3" key="1">
    <citation type="submission" date="2024-09" db="EMBL/GenBank/DDBJ databases">
        <title>Description of Labrys sedimenti sp. nov., isolated from a diclofenac-degrading enrichment culture, and genome-based reclassification of Labrys portucalensis as a later heterotypic synonym of Labrys neptuniae.</title>
        <authorList>
            <person name="Tancsics A."/>
            <person name="Csepanyi A."/>
        </authorList>
    </citation>
    <scope>NUCLEOTIDE SEQUENCE [LARGE SCALE GENOMIC DNA]</scope>
    <source>
        <strain evidence="2 3">LMG 23412</strain>
    </source>
</reference>
<name>A0ABV6ZRR3_9HYPH</name>
<accession>A0ABV6ZRR3</accession>
<dbReference type="Proteomes" id="UP001595190">
    <property type="component" value="Unassembled WGS sequence"/>
</dbReference>
<gene>
    <name evidence="2" type="ORF">ACETRX_35160</name>
</gene>